<evidence type="ECO:0000313" key="2">
    <source>
        <dbReference type="Proteomes" id="UP000249547"/>
    </source>
</evidence>
<evidence type="ECO:0000313" key="1">
    <source>
        <dbReference type="EMBL" id="RAJ03970.1"/>
    </source>
</evidence>
<keyword evidence="2" id="KW-1185">Reference proteome</keyword>
<name>A0A327QHT2_9BACT</name>
<accession>A0A327QHT2</accession>
<dbReference type="Proteomes" id="UP000249547">
    <property type="component" value="Unassembled WGS sequence"/>
</dbReference>
<dbReference type="PROSITE" id="PS51257">
    <property type="entry name" value="PROKAR_LIPOPROTEIN"/>
    <property type="match status" value="1"/>
</dbReference>
<proteinExistence type="predicted"/>
<comment type="caution">
    <text evidence="1">The sequence shown here is derived from an EMBL/GenBank/DDBJ whole genome shotgun (WGS) entry which is preliminary data.</text>
</comment>
<reference evidence="1 2" key="1">
    <citation type="submission" date="2018-06" db="EMBL/GenBank/DDBJ databases">
        <title>Genomic Encyclopedia of Archaeal and Bacterial Type Strains, Phase II (KMG-II): from individual species to whole genera.</title>
        <authorList>
            <person name="Goeker M."/>
        </authorList>
    </citation>
    <scope>NUCLEOTIDE SEQUENCE [LARGE SCALE GENOMIC DNA]</scope>
    <source>
        <strain evidence="1 2">DSM 23857</strain>
    </source>
</reference>
<dbReference type="AlphaFoldDB" id="A0A327QHT2"/>
<sequence>MKTWKYILLFAVIGIIVACSKEEKEPEILCDLPAYPLLSFRYIDKQTGKDLAAGADAKIKKVYFFSTAEKEHLLLNYYPSENLYHSPYADTLRPFMTRLNYQRTDLFIEAVYKDNTRTMDHIKLSWIGGRCGSYPVIIAVNDQPVKGTPSFFAIEK</sequence>
<organism evidence="1 2">
    <name type="scientific">Chitinophaga skermanii</name>
    <dbReference type="NCBI Taxonomy" id="331697"/>
    <lineage>
        <taxon>Bacteria</taxon>
        <taxon>Pseudomonadati</taxon>
        <taxon>Bacteroidota</taxon>
        <taxon>Chitinophagia</taxon>
        <taxon>Chitinophagales</taxon>
        <taxon>Chitinophagaceae</taxon>
        <taxon>Chitinophaga</taxon>
    </lineage>
</organism>
<dbReference type="EMBL" id="QLLL01000005">
    <property type="protein sequence ID" value="RAJ03970.1"/>
    <property type="molecule type" value="Genomic_DNA"/>
</dbReference>
<gene>
    <name evidence="1" type="ORF">LX64_02847</name>
</gene>
<dbReference type="RefSeq" id="WP_111598292.1">
    <property type="nucleotide sequence ID" value="NZ_QLLL01000005.1"/>
</dbReference>
<protein>
    <submittedName>
        <fullName evidence="1">Uncharacterized protein</fullName>
    </submittedName>
</protein>